<feature type="region of interest" description="Disordered" evidence="6">
    <location>
        <begin position="412"/>
        <end position="438"/>
    </location>
</feature>
<feature type="repeat" description="LDL-receptor class B" evidence="5">
    <location>
        <begin position="661"/>
        <end position="703"/>
    </location>
</feature>
<keyword evidence="10" id="KW-1185">Reference proteome</keyword>
<evidence type="ECO:0000256" key="2">
    <source>
        <dbReference type="ARBA" id="ARBA00022737"/>
    </source>
</evidence>
<comment type="caution">
    <text evidence="4">Lacks conserved residue(s) required for the propagation of feature annotation.</text>
</comment>
<dbReference type="SUPFAM" id="SSF63825">
    <property type="entry name" value="YWTD domain"/>
    <property type="match status" value="2"/>
</dbReference>
<keyword evidence="7" id="KW-0812">Transmembrane</keyword>
<feature type="domain" description="EGF-like" evidence="8">
    <location>
        <begin position="883"/>
        <end position="923"/>
    </location>
</feature>
<dbReference type="Pfam" id="PF07645">
    <property type="entry name" value="EGF_CA"/>
    <property type="match status" value="1"/>
</dbReference>
<dbReference type="PANTHER" id="PTHR46513">
    <property type="entry name" value="VITELLOGENIN RECEPTOR-LIKE PROTEIN-RELATED-RELATED"/>
    <property type="match status" value="1"/>
</dbReference>
<keyword evidence="1 4" id="KW-0245">EGF-like domain</keyword>
<reference evidence="9" key="1">
    <citation type="submission" date="2023-03" db="EMBL/GenBank/DDBJ databases">
        <authorList>
            <person name="Steffen K."/>
            <person name="Cardenas P."/>
        </authorList>
    </citation>
    <scope>NUCLEOTIDE SEQUENCE</scope>
</reference>
<dbReference type="Proteomes" id="UP001174909">
    <property type="component" value="Unassembled WGS sequence"/>
</dbReference>
<dbReference type="InterPro" id="IPR011042">
    <property type="entry name" value="6-blade_b-propeller_TolB-like"/>
</dbReference>
<evidence type="ECO:0000256" key="5">
    <source>
        <dbReference type="PROSITE-ProRule" id="PRU00461"/>
    </source>
</evidence>
<dbReference type="Pfam" id="PF00058">
    <property type="entry name" value="Ldl_recept_b"/>
    <property type="match status" value="1"/>
</dbReference>
<dbReference type="PROSITE" id="PS00022">
    <property type="entry name" value="EGF_1"/>
    <property type="match status" value="1"/>
</dbReference>
<organism evidence="9 10">
    <name type="scientific">Geodia barretti</name>
    <name type="common">Barrett's horny sponge</name>
    <dbReference type="NCBI Taxonomy" id="519541"/>
    <lineage>
        <taxon>Eukaryota</taxon>
        <taxon>Metazoa</taxon>
        <taxon>Porifera</taxon>
        <taxon>Demospongiae</taxon>
        <taxon>Heteroscleromorpha</taxon>
        <taxon>Tetractinellida</taxon>
        <taxon>Astrophorina</taxon>
        <taxon>Geodiidae</taxon>
        <taxon>Geodia</taxon>
    </lineage>
</organism>
<dbReference type="Gene3D" id="2.10.25.10">
    <property type="entry name" value="Laminin"/>
    <property type="match status" value="4"/>
</dbReference>
<dbReference type="EMBL" id="CASHTH010004475">
    <property type="protein sequence ID" value="CAI8057762.1"/>
    <property type="molecule type" value="Genomic_DNA"/>
</dbReference>
<feature type="repeat" description="LDL-receptor class B" evidence="5">
    <location>
        <begin position="122"/>
        <end position="165"/>
    </location>
</feature>
<evidence type="ECO:0000256" key="1">
    <source>
        <dbReference type="ARBA" id="ARBA00022536"/>
    </source>
</evidence>
<dbReference type="SMART" id="SM00181">
    <property type="entry name" value="EGF"/>
    <property type="match status" value="4"/>
</dbReference>
<dbReference type="PROSITE" id="PS51120">
    <property type="entry name" value="LDLRB"/>
    <property type="match status" value="2"/>
</dbReference>
<evidence type="ECO:0000313" key="9">
    <source>
        <dbReference type="EMBL" id="CAI8057762.1"/>
    </source>
</evidence>
<dbReference type="PANTHER" id="PTHR46513:SF13">
    <property type="entry name" value="EGF-LIKE DOMAIN-CONTAINING PROTEIN"/>
    <property type="match status" value="1"/>
</dbReference>
<dbReference type="SMART" id="SM00135">
    <property type="entry name" value="LY"/>
    <property type="match status" value="7"/>
</dbReference>
<sequence length="1085" mass="118746">SHGCFVEVCAASLTLREARSPAKSAQQASPAYLPVMRLARMQICGVVASVEKFVLLLCFLLQLFGEKRNVATAQTGEPVPYLLFTTQNSIRRLYLNGSAPPQILVGPNPGRIRKIDYHYRMDYMFWLDGSLGRGKLMRARLNGSEVTTLLDFLTDPVDLAVDWLNDRLYWVDAQLRLIEEYDISTGSRKFVASTGSAATSRPAAMSLYPYPNYGWLYWSDTQNRSIQMVSVTDDRRSIIHTNNPCVNALSIHYWSHTLYWIDTCTFAIESLRLDGDSSTHSFPFNEIIFFSTALQVYNGKVYYAEGDGVFEADPDGGTERRQLYSTAQTRATGVKVVHPSRQPSSAEYIQIVTTVGDDFTFECSGECANGNCIPPGLCACNSGWRGELCDIAPTVTTTRVVYSTSVVATPTSVEASPTASPTSSPSSSYTEPLVSSTPMATPVATPMAIPLPSTTKARVFMEPTPGIVEAVEKEEAEDEGIFLGFGLYVLIGIGAGLALSLIFVAIALVIIIVLCVRYKRRRNRSWSPQKSFRSNSKTNIDTMISVKPSNGHSNGKVITLSKAEEANLEQFHPYLLFSTQQSIYKHILNGTSSTTTQILTPPSVRIVGLSYHLRLRSLFFANGNRIRPAILTAGIDGSAMTELLSENLGEPADLEVDWINDRLYWVDRSLRQIGEYDLVTGHRSVVLSTGLSSPSALALYPYPNYGWIYWIDGTNLKKASVTGDDISTLRSELYCVNVLTIDYASVTIYWIDHCLYEIQSLRLDGDDTTHSFPFTTVIPFATGLVIKNDTFYWSEQGGVFERRNASDATVTTIYGLQRGFRATGLRLVHSTAQPQVDDFIEIISPTNATLTFQCSAECVNGNCIPPGLCACSAGWRDRLCDVDVDECERQNGGCEHSCVNEVGSYHCACRDGYTLADDRHMCNDIDECSAQGEGPCQQVCTNLPGTHLCSCHSGFNLEEDGLSCMAAIHNTSVEPTAVVTQLLTPSSTEGAVYYSEDLTVEESAISPQSTTTGSFNSSTISVTTATVHVPIATSSRAVGPLPAGPSSSSTTEDSGVISSPSEETRTSAVTTSPVLLPYNLNRFYF</sequence>
<dbReference type="InterPro" id="IPR009030">
    <property type="entry name" value="Growth_fac_rcpt_cys_sf"/>
</dbReference>
<dbReference type="PROSITE" id="PS00010">
    <property type="entry name" value="ASX_HYDROXYL"/>
    <property type="match status" value="1"/>
</dbReference>
<evidence type="ECO:0000256" key="3">
    <source>
        <dbReference type="ARBA" id="ARBA00023157"/>
    </source>
</evidence>
<gene>
    <name evidence="9" type="ORF">GBAR_LOCUS31463</name>
</gene>
<dbReference type="InterPro" id="IPR000742">
    <property type="entry name" value="EGF"/>
</dbReference>
<dbReference type="FunFam" id="2.10.25.10:FF:000240">
    <property type="entry name" value="Vitamin K-dependent protein S"/>
    <property type="match status" value="1"/>
</dbReference>
<dbReference type="AlphaFoldDB" id="A0AA35XN20"/>
<dbReference type="PROSITE" id="PS01186">
    <property type="entry name" value="EGF_2"/>
    <property type="match status" value="3"/>
</dbReference>
<dbReference type="PROSITE" id="PS50026">
    <property type="entry name" value="EGF_3"/>
    <property type="match status" value="2"/>
</dbReference>
<proteinExistence type="predicted"/>
<dbReference type="CDD" id="cd00054">
    <property type="entry name" value="EGF_CA"/>
    <property type="match status" value="1"/>
</dbReference>
<evidence type="ECO:0000256" key="6">
    <source>
        <dbReference type="SAM" id="MobiDB-lite"/>
    </source>
</evidence>
<dbReference type="InterPro" id="IPR049883">
    <property type="entry name" value="NOTCH1_EGF-like"/>
</dbReference>
<feature type="compositionally biased region" description="Low complexity" evidence="6">
    <location>
        <begin position="412"/>
        <end position="437"/>
    </location>
</feature>
<accession>A0AA35XN20</accession>
<feature type="disulfide bond" evidence="4">
    <location>
        <begin position="380"/>
        <end position="389"/>
    </location>
</feature>
<comment type="caution">
    <text evidence="9">The sequence shown here is derived from an EMBL/GenBank/DDBJ whole genome shotgun (WGS) entry which is preliminary data.</text>
</comment>
<dbReference type="Gene3D" id="2.120.10.30">
    <property type="entry name" value="TolB, C-terminal domain"/>
    <property type="match status" value="2"/>
</dbReference>
<evidence type="ECO:0000313" key="10">
    <source>
        <dbReference type="Proteomes" id="UP001174909"/>
    </source>
</evidence>
<feature type="region of interest" description="Disordered" evidence="6">
    <location>
        <begin position="1035"/>
        <end position="1069"/>
    </location>
</feature>
<dbReference type="InterPro" id="IPR001881">
    <property type="entry name" value="EGF-like_Ca-bd_dom"/>
</dbReference>
<evidence type="ECO:0000256" key="7">
    <source>
        <dbReference type="SAM" id="Phobius"/>
    </source>
</evidence>
<dbReference type="GO" id="GO:0005509">
    <property type="term" value="F:calcium ion binding"/>
    <property type="evidence" value="ECO:0007669"/>
    <property type="project" value="InterPro"/>
</dbReference>
<keyword evidence="2" id="KW-0677">Repeat</keyword>
<keyword evidence="3 4" id="KW-1015">Disulfide bond</keyword>
<feature type="non-terminal residue" evidence="9">
    <location>
        <position position="1085"/>
    </location>
</feature>
<dbReference type="SUPFAM" id="SSF57184">
    <property type="entry name" value="Growth factor receptor domain"/>
    <property type="match status" value="1"/>
</dbReference>
<dbReference type="InterPro" id="IPR000152">
    <property type="entry name" value="EGF-type_Asp/Asn_hydroxyl_site"/>
</dbReference>
<protein>
    <submittedName>
        <fullName evidence="9">Pro-epidermal growth factor</fullName>
    </submittedName>
</protein>
<keyword evidence="7" id="KW-0472">Membrane</keyword>
<feature type="domain" description="EGF-like" evidence="8">
    <location>
        <begin position="359"/>
        <end position="390"/>
    </location>
</feature>
<dbReference type="Pfam" id="PF14670">
    <property type="entry name" value="FXa_inhibition"/>
    <property type="match status" value="1"/>
</dbReference>
<evidence type="ECO:0000259" key="8">
    <source>
        <dbReference type="PROSITE" id="PS50026"/>
    </source>
</evidence>
<dbReference type="InterPro" id="IPR000033">
    <property type="entry name" value="LDLR_classB_rpt"/>
</dbReference>
<feature type="compositionally biased region" description="Polar residues" evidence="6">
    <location>
        <begin position="1045"/>
        <end position="1069"/>
    </location>
</feature>
<dbReference type="SMART" id="SM00179">
    <property type="entry name" value="EGF_CA"/>
    <property type="match status" value="2"/>
</dbReference>
<dbReference type="InterPro" id="IPR050778">
    <property type="entry name" value="Cueball_EGF_LRP_Nidogen"/>
</dbReference>
<keyword evidence="7" id="KW-1133">Transmembrane helix</keyword>
<feature type="transmembrane region" description="Helical" evidence="7">
    <location>
        <begin position="485"/>
        <end position="516"/>
    </location>
</feature>
<name>A0AA35XN20_GEOBA</name>
<evidence type="ECO:0000256" key="4">
    <source>
        <dbReference type="PROSITE-ProRule" id="PRU00076"/>
    </source>
</evidence>